<reference evidence="2" key="1">
    <citation type="submission" date="2022-07" db="EMBL/GenBank/DDBJ databases">
        <title>The genome of Lyophyllum shimeji provides insight into the initial evolution of ectomycorrhizal fungal genome.</title>
        <authorList>
            <person name="Kobayashi Y."/>
            <person name="Shibata T."/>
            <person name="Hirakawa H."/>
            <person name="Shigenobu S."/>
            <person name="Nishiyama T."/>
            <person name="Yamada A."/>
            <person name="Hasebe M."/>
            <person name="Kawaguchi M."/>
        </authorList>
    </citation>
    <scope>NUCLEOTIDE SEQUENCE</scope>
    <source>
        <strain evidence="2">AT787</strain>
    </source>
</reference>
<protein>
    <submittedName>
        <fullName evidence="2">Uncharacterized protein</fullName>
    </submittedName>
</protein>
<dbReference type="Proteomes" id="UP001063166">
    <property type="component" value="Unassembled WGS sequence"/>
</dbReference>
<proteinExistence type="predicted"/>
<sequence length="267" mass="29831">MDPRLSHELVSEMMQLYKPPVRNAVRTRPMVRQHNPEKRHATYFPSKASFDAKWNFSSDDESTWEFSAPVAHIARSLSTDTCSSTSSTPAQEIAMRYRAGLPLQAVLTGSSSTSSSSEDSDASWQTAPLDDESVTSEQVSPVADKNEPKAIHRQSRCDALLDALEEAMHAMKKAGRGENDRLVCHRPGCRDIVRDVRALMYHLHIHNIHDQSLTCPSCGRHFDGSFQMGSHRCLTQGPYSHLRSPPVSPIKEGFFRVLGKVPRLPHS</sequence>
<dbReference type="OrthoDB" id="3258262at2759"/>
<feature type="region of interest" description="Disordered" evidence="1">
    <location>
        <begin position="108"/>
        <end position="151"/>
    </location>
</feature>
<organism evidence="2 3">
    <name type="scientific">Lyophyllum shimeji</name>
    <name type="common">Hon-shimeji</name>
    <name type="synonym">Tricholoma shimeji</name>
    <dbReference type="NCBI Taxonomy" id="47721"/>
    <lineage>
        <taxon>Eukaryota</taxon>
        <taxon>Fungi</taxon>
        <taxon>Dikarya</taxon>
        <taxon>Basidiomycota</taxon>
        <taxon>Agaricomycotina</taxon>
        <taxon>Agaricomycetes</taxon>
        <taxon>Agaricomycetidae</taxon>
        <taxon>Agaricales</taxon>
        <taxon>Tricholomatineae</taxon>
        <taxon>Lyophyllaceae</taxon>
        <taxon>Lyophyllum</taxon>
    </lineage>
</organism>
<keyword evidence="3" id="KW-1185">Reference proteome</keyword>
<evidence type="ECO:0000313" key="2">
    <source>
        <dbReference type="EMBL" id="GLB40702.1"/>
    </source>
</evidence>
<dbReference type="EMBL" id="BRPK01000008">
    <property type="protein sequence ID" value="GLB40702.1"/>
    <property type="molecule type" value="Genomic_DNA"/>
</dbReference>
<dbReference type="AlphaFoldDB" id="A0A9P3PQB7"/>
<evidence type="ECO:0000313" key="3">
    <source>
        <dbReference type="Proteomes" id="UP001063166"/>
    </source>
</evidence>
<evidence type="ECO:0000256" key="1">
    <source>
        <dbReference type="SAM" id="MobiDB-lite"/>
    </source>
</evidence>
<name>A0A9P3PQB7_LYOSH</name>
<accession>A0A9P3PQB7</accession>
<gene>
    <name evidence="2" type="ORF">LshimejAT787_0805730</name>
</gene>
<comment type="caution">
    <text evidence="2">The sequence shown here is derived from an EMBL/GenBank/DDBJ whole genome shotgun (WGS) entry which is preliminary data.</text>
</comment>